<dbReference type="AlphaFoldDB" id="A0A0X1U7T6"/>
<keyword evidence="1" id="KW-1133">Transmembrane helix</keyword>
<keyword evidence="1" id="KW-0812">Transmembrane</keyword>
<reference evidence="5" key="2">
    <citation type="submission" date="2016-01" db="EMBL/GenBank/DDBJ databases">
        <authorList>
            <person name="Poehlein A."/>
            <person name="Schlien K."/>
            <person name="Gottschalk G."/>
            <person name="Buckel W."/>
            <person name="Daniel R."/>
        </authorList>
    </citation>
    <scope>NUCLEOTIDE SEQUENCE [LARGE SCALE GENOMIC DNA]</scope>
    <source>
        <strain evidence="5">X2</strain>
    </source>
</reference>
<dbReference type="EMBL" id="FQUA01000004">
    <property type="protein sequence ID" value="SHE61244.1"/>
    <property type="molecule type" value="Genomic_DNA"/>
</dbReference>
<evidence type="ECO:0000313" key="6">
    <source>
        <dbReference type="Proteomes" id="UP000184204"/>
    </source>
</evidence>
<evidence type="ECO:0000313" key="3">
    <source>
        <dbReference type="EMBL" id="AMJ41010.1"/>
    </source>
</evidence>
<proteinExistence type="predicted"/>
<sequence length="495" mass="58753">MQIKNLYIKNYKKFNDKHIIFRSQEATQFEKSIYGNMKVTLFAGLNGSGKTTILSFIVLIFRYLQRFRERVPCDYMINYEIELDKIYDITLKKDKDKIYFIKDNNSFLLKEYDIKKKDYITLSVDNIMQIDYDEMRKYLPGNIISLGFDVDYPQKYSFNYVGDRLVQQFQLESVYAKGSYGLDLSIGIVNFFYSYIQNQDFHNIINDLGISLNNTISIYNDFYSEFHMQNYDYEEYKSTMSFLNDKSITPEERKEANESFDRNVSNEIKDAIKKLKKYTKEKDDRVFFDIIRFLSDGEKNYDILCYLCNSRSIFINDLSIIKDDKAISIIGMSTGEKTFLFRLFYILSRVCDNSIIILEEPETHLNYVWIRQLMPIFITLFEGYDIHLLISSHSQTFINMLFKSQILLIDNNDISNPCINTFMANESVINHMLFSHNTNYNVMENNVIKQIKKCRNKDDLLCLLDEMGESLLRFLIYKEYKDFNGDEPTNVENHK</sequence>
<dbReference type="SUPFAM" id="SSF52540">
    <property type="entry name" value="P-loop containing nucleoside triphosphate hydrolases"/>
    <property type="match status" value="1"/>
</dbReference>
<dbReference type="OrthoDB" id="9801813at2"/>
<dbReference type="Pfam" id="PF13304">
    <property type="entry name" value="AAA_21"/>
    <property type="match status" value="1"/>
</dbReference>
<keyword evidence="5" id="KW-1185">Reference proteome</keyword>
<accession>A0A0X1U7T6</accession>
<reference evidence="6" key="3">
    <citation type="submission" date="2016-11" db="EMBL/GenBank/DDBJ databases">
        <authorList>
            <person name="Jaros S."/>
            <person name="Januszkiewicz K."/>
            <person name="Wedrychowicz H."/>
        </authorList>
    </citation>
    <scope>NUCLEOTIDE SEQUENCE [LARGE SCALE GENOMIC DNA]</scope>
    <source>
        <strain evidence="6">DSM 1682</strain>
    </source>
</reference>
<dbReference type="Gene3D" id="3.40.50.300">
    <property type="entry name" value="P-loop containing nucleotide triphosphate hydrolases"/>
    <property type="match status" value="1"/>
</dbReference>
<evidence type="ECO:0000256" key="1">
    <source>
        <dbReference type="SAM" id="Phobius"/>
    </source>
</evidence>
<evidence type="ECO:0000313" key="5">
    <source>
        <dbReference type="Proteomes" id="UP000068026"/>
    </source>
</evidence>
<reference evidence="3 5" key="1">
    <citation type="journal article" date="2016" name="Genome Announc.">
        <title>Complete Genome Sequence of the Amino Acid-Fermenting Clostridium propionicum X2 (DSM 1682).</title>
        <authorList>
            <person name="Poehlein A."/>
            <person name="Schlien K."/>
            <person name="Chowdhury N.P."/>
            <person name="Gottschalk G."/>
            <person name="Buckel W."/>
            <person name="Daniel R."/>
        </authorList>
    </citation>
    <scope>NUCLEOTIDE SEQUENCE [LARGE SCALE GENOMIC DNA]</scope>
    <source>
        <strain evidence="3 5">X2</strain>
    </source>
</reference>
<dbReference type="InterPro" id="IPR003959">
    <property type="entry name" value="ATPase_AAA_core"/>
</dbReference>
<dbReference type="Proteomes" id="UP000184204">
    <property type="component" value="Unassembled WGS sequence"/>
</dbReference>
<protein>
    <submittedName>
        <fullName evidence="4">AAA domain-containing protein, putative AbiEii toxin, Type IV TA system</fullName>
    </submittedName>
</protein>
<reference evidence="4" key="4">
    <citation type="submission" date="2016-11" db="EMBL/GenBank/DDBJ databases">
        <authorList>
            <person name="Varghese N."/>
            <person name="Submissions S."/>
        </authorList>
    </citation>
    <scope>NUCLEOTIDE SEQUENCE</scope>
    <source>
        <strain evidence="4">DSM 1682</strain>
    </source>
</reference>
<evidence type="ECO:0000259" key="2">
    <source>
        <dbReference type="Pfam" id="PF13304"/>
    </source>
</evidence>
<evidence type="ECO:0000313" key="4">
    <source>
        <dbReference type="EMBL" id="SHE61244.1"/>
    </source>
</evidence>
<dbReference type="InterPro" id="IPR051396">
    <property type="entry name" value="Bact_Antivir_Def_Nuclease"/>
</dbReference>
<keyword evidence="1" id="KW-0472">Membrane</keyword>
<dbReference type="Proteomes" id="UP000068026">
    <property type="component" value="Chromosome"/>
</dbReference>
<dbReference type="PANTHER" id="PTHR43581:SF2">
    <property type="entry name" value="EXCINUCLEASE ATPASE SUBUNIT"/>
    <property type="match status" value="1"/>
</dbReference>
<dbReference type="RefSeq" id="WP_066049515.1">
    <property type="nucleotide sequence ID" value="NZ_CP014223.1"/>
</dbReference>
<dbReference type="KEGG" id="cpro:CPRO_14170"/>
<gene>
    <name evidence="3" type="ORF">CPRO_14170</name>
    <name evidence="4" type="ORF">SAMN02745151_01228</name>
</gene>
<dbReference type="PANTHER" id="PTHR43581">
    <property type="entry name" value="ATP/GTP PHOSPHATASE"/>
    <property type="match status" value="1"/>
</dbReference>
<feature type="transmembrane region" description="Helical" evidence="1">
    <location>
        <begin position="39"/>
        <end position="61"/>
    </location>
</feature>
<dbReference type="InterPro" id="IPR027417">
    <property type="entry name" value="P-loop_NTPase"/>
</dbReference>
<feature type="domain" description="ATPase AAA-type core" evidence="2">
    <location>
        <begin position="40"/>
        <end position="398"/>
    </location>
</feature>
<name>A0A0X1U7T6_ANAPI</name>
<organism evidence="4 6">
    <name type="scientific">Anaerotignum propionicum DSM 1682</name>
    <dbReference type="NCBI Taxonomy" id="991789"/>
    <lineage>
        <taxon>Bacteria</taxon>
        <taxon>Bacillati</taxon>
        <taxon>Bacillota</taxon>
        <taxon>Clostridia</taxon>
        <taxon>Lachnospirales</taxon>
        <taxon>Anaerotignaceae</taxon>
        <taxon>Anaerotignum</taxon>
    </lineage>
</organism>
<dbReference type="EMBL" id="CP014223">
    <property type="protein sequence ID" value="AMJ41010.1"/>
    <property type="molecule type" value="Genomic_DNA"/>
</dbReference>